<dbReference type="RefSeq" id="WP_201260156.1">
    <property type="nucleotide sequence ID" value="NZ_MVOH01000028.1"/>
</dbReference>
<dbReference type="Gene3D" id="3.90.220.20">
    <property type="entry name" value="DNA methylase specificity domains"/>
    <property type="match status" value="1"/>
</dbReference>
<dbReference type="AlphaFoldDB" id="A0A2A2ECS6"/>
<dbReference type="GO" id="GO:0009307">
    <property type="term" value="P:DNA restriction-modification system"/>
    <property type="evidence" value="ECO:0007669"/>
    <property type="project" value="UniProtKB-KW"/>
</dbReference>
<keyword evidence="3" id="KW-0238">DNA-binding</keyword>
<dbReference type="SUPFAM" id="SSF116734">
    <property type="entry name" value="DNA methylase specificity domain"/>
    <property type="match status" value="1"/>
</dbReference>
<gene>
    <name evidence="5" type="ORF">B1526_1727</name>
</gene>
<dbReference type="InterPro" id="IPR052021">
    <property type="entry name" value="Type-I_RS_S_subunit"/>
</dbReference>
<name>A0A2A2ECS6_9BIFI</name>
<dbReference type="InterPro" id="IPR044946">
    <property type="entry name" value="Restrct_endonuc_typeI_TRD_sf"/>
</dbReference>
<dbReference type="PANTHER" id="PTHR30408">
    <property type="entry name" value="TYPE-1 RESTRICTION ENZYME ECOKI SPECIFICITY PROTEIN"/>
    <property type="match status" value="1"/>
</dbReference>
<sequence length="214" mass="24260">MTCRTLGQICSFKAGTAFPKEYQGLSQGDYPFIKVKDMNSKDNTCWIKSADNWVSQDIVAELSAKIHPAGSSVFAKVGEAIRANRVRQLTKPTIIDNNMMSATPKVGIDADYLYYLLCSMKLSNWVDGTALPYFKQKTLMQIEIRDPGSVDQQRKVVRLLRLIDDKISLNNQLNDYLEQMCQNLFDRFDNDEDNPLVKISDIADVNPKRPLKKG</sequence>
<organism evidence="5 6">
    <name type="scientific">Bifidobacterium criceti</name>
    <dbReference type="NCBI Taxonomy" id="1960969"/>
    <lineage>
        <taxon>Bacteria</taxon>
        <taxon>Bacillati</taxon>
        <taxon>Actinomycetota</taxon>
        <taxon>Actinomycetes</taxon>
        <taxon>Bifidobacteriales</taxon>
        <taxon>Bifidobacteriaceae</taxon>
        <taxon>Bifidobacterium</taxon>
    </lineage>
</organism>
<evidence type="ECO:0000313" key="6">
    <source>
        <dbReference type="Proteomes" id="UP000218399"/>
    </source>
</evidence>
<reference evidence="5 6" key="1">
    <citation type="journal article" date="2017" name="ISME J.">
        <title>Unveiling bifidobacterial biogeography across the mammalian branch of the tree of life.</title>
        <authorList>
            <person name="Milani C."/>
            <person name="Mangifesta M."/>
            <person name="Mancabelli L."/>
            <person name="Lugli G.A."/>
            <person name="James K."/>
            <person name="Duranti S."/>
            <person name="Turroni F."/>
            <person name="Ferrario C."/>
            <person name="Ossiprandi M.C."/>
            <person name="van Sinderen D."/>
            <person name="Ventura M."/>
        </authorList>
    </citation>
    <scope>NUCLEOTIDE SEQUENCE [LARGE SCALE GENOMIC DNA]</scope>
    <source>
        <strain evidence="6">Ham19E</strain>
    </source>
</reference>
<comment type="similarity">
    <text evidence="1">Belongs to the type-I restriction system S methylase family.</text>
</comment>
<comment type="caution">
    <text evidence="5">The sequence shown here is derived from an EMBL/GenBank/DDBJ whole genome shotgun (WGS) entry which is preliminary data.</text>
</comment>
<dbReference type="REBASE" id="384777">
    <property type="entry name" value="S.Bcr19EORF1728P"/>
</dbReference>
<keyword evidence="6" id="KW-1185">Reference proteome</keyword>
<feature type="non-terminal residue" evidence="5">
    <location>
        <position position="214"/>
    </location>
</feature>
<dbReference type="GO" id="GO:0003677">
    <property type="term" value="F:DNA binding"/>
    <property type="evidence" value="ECO:0007669"/>
    <property type="project" value="UniProtKB-KW"/>
</dbReference>
<dbReference type="Pfam" id="PF01420">
    <property type="entry name" value="Methylase_S"/>
    <property type="match status" value="1"/>
</dbReference>
<accession>A0A2A2ECS6</accession>
<keyword evidence="2" id="KW-0680">Restriction system</keyword>
<dbReference type="Proteomes" id="UP000218399">
    <property type="component" value="Unassembled WGS sequence"/>
</dbReference>
<evidence type="ECO:0000256" key="3">
    <source>
        <dbReference type="ARBA" id="ARBA00023125"/>
    </source>
</evidence>
<evidence type="ECO:0000256" key="1">
    <source>
        <dbReference type="ARBA" id="ARBA00010923"/>
    </source>
</evidence>
<evidence type="ECO:0000313" key="5">
    <source>
        <dbReference type="EMBL" id="PAU66777.1"/>
    </source>
</evidence>
<evidence type="ECO:0000256" key="2">
    <source>
        <dbReference type="ARBA" id="ARBA00022747"/>
    </source>
</evidence>
<dbReference type="PANTHER" id="PTHR30408:SF12">
    <property type="entry name" value="TYPE I RESTRICTION ENZYME MJAVIII SPECIFICITY SUBUNIT"/>
    <property type="match status" value="1"/>
</dbReference>
<protein>
    <submittedName>
        <fullName evidence="5">Type I restriction-modification system, specificity subunit S</fullName>
    </submittedName>
</protein>
<feature type="domain" description="Type I restriction modification DNA specificity" evidence="4">
    <location>
        <begin position="4"/>
        <end position="179"/>
    </location>
</feature>
<dbReference type="EMBL" id="MVOH01000028">
    <property type="protein sequence ID" value="PAU66777.1"/>
    <property type="molecule type" value="Genomic_DNA"/>
</dbReference>
<evidence type="ECO:0000259" key="4">
    <source>
        <dbReference type="Pfam" id="PF01420"/>
    </source>
</evidence>
<dbReference type="InterPro" id="IPR000055">
    <property type="entry name" value="Restrct_endonuc_typeI_TRD"/>
</dbReference>
<proteinExistence type="inferred from homology"/>